<dbReference type="STRING" id="40296.A0A0A2L680"/>
<dbReference type="PROSITE" id="PS50297">
    <property type="entry name" value="ANK_REP_REGION"/>
    <property type="match status" value="1"/>
</dbReference>
<dbReference type="InterPro" id="IPR002110">
    <property type="entry name" value="Ankyrin_rpt"/>
</dbReference>
<gene>
    <name evidence="4" type="ORF">PITC_082920</name>
</gene>
<evidence type="ECO:0000313" key="5">
    <source>
        <dbReference type="Proteomes" id="UP000030104"/>
    </source>
</evidence>
<dbReference type="PANTHER" id="PTHR24189:SF50">
    <property type="entry name" value="ANKYRIN REPEAT AND SOCS BOX PROTEIN 2"/>
    <property type="match status" value="1"/>
</dbReference>
<dbReference type="OMA" id="WALFQFM"/>
<dbReference type="PROSITE" id="PS50088">
    <property type="entry name" value="ANK_REPEAT"/>
    <property type="match status" value="1"/>
</dbReference>
<dbReference type="PANTHER" id="PTHR24189">
    <property type="entry name" value="MYOTROPHIN"/>
    <property type="match status" value="1"/>
</dbReference>
<evidence type="ECO:0000256" key="3">
    <source>
        <dbReference type="PROSITE-ProRule" id="PRU00023"/>
    </source>
</evidence>
<evidence type="ECO:0000313" key="4">
    <source>
        <dbReference type="EMBL" id="KGO74683.1"/>
    </source>
</evidence>
<dbReference type="Gene3D" id="1.25.40.20">
    <property type="entry name" value="Ankyrin repeat-containing domain"/>
    <property type="match status" value="2"/>
</dbReference>
<dbReference type="InterPro" id="IPR036770">
    <property type="entry name" value="Ankyrin_rpt-contain_sf"/>
</dbReference>
<dbReference type="HOGENOM" id="CLU_064330_0_0_1"/>
<dbReference type="Pfam" id="PF12796">
    <property type="entry name" value="Ank_2"/>
    <property type="match status" value="2"/>
</dbReference>
<accession>A0A0A2L680</accession>
<keyword evidence="2 3" id="KW-0040">ANK repeat</keyword>
<proteinExistence type="predicted"/>
<organism evidence="4 5">
    <name type="scientific">Penicillium italicum</name>
    <name type="common">Blue mold</name>
    <dbReference type="NCBI Taxonomy" id="40296"/>
    <lineage>
        <taxon>Eukaryota</taxon>
        <taxon>Fungi</taxon>
        <taxon>Dikarya</taxon>
        <taxon>Ascomycota</taxon>
        <taxon>Pezizomycotina</taxon>
        <taxon>Eurotiomycetes</taxon>
        <taxon>Eurotiomycetidae</taxon>
        <taxon>Eurotiales</taxon>
        <taxon>Aspergillaceae</taxon>
        <taxon>Penicillium</taxon>
    </lineage>
</organism>
<keyword evidence="5" id="KW-1185">Reference proteome</keyword>
<keyword evidence="1" id="KW-0677">Repeat</keyword>
<dbReference type="AlphaFoldDB" id="A0A0A2L680"/>
<sequence>MYAFCVSGDMQKFRETLDSSRSLSDEFDICELSGIMIEAIKRNSTLFIKELLRRGMPVDPLYAFEAIKVKAKDALEALLDNGWDINQPISELKPPLLGFAVADEEMTAWLLDHGADPNRQCVIDLTPLSLAVESAPISVIHLILSRGGNVQKGQLLHHAIERRSDAFEVLKLLIEKGAPINATVHEDYPSWALFQFMGLGTPLHRASQLGKVDLVRYLLSKGANQDIKDIKGRIPLECAQMSNHLEVIQELEKWK</sequence>
<dbReference type="OrthoDB" id="426293at2759"/>
<dbReference type="PhylomeDB" id="A0A0A2L680"/>
<dbReference type="SUPFAM" id="SSF48403">
    <property type="entry name" value="Ankyrin repeat"/>
    <property type="match status" value="1"/>
</dbReference>
<dbReference type="InterPro" id="IPR050745">
    <property type="entry name" value="Multifunctional_regulatory"/>
</dbReference>
<reference evidence="4 5" key="1">
    <citation type="journal article" date="2015" name="Mol. Plant Microbe Interact.">
        <title>Genome, transcriptome, and functional analyses of Penicillium expansum provide new insights into secondary metabolism and pathogenicity.</title>
        <authorList>
            <person name="Ballester A.R."/>
            <person name="Marcet-Houben M."/>
            <person name="Levin E."/>
            <person name="Sela N."/>
            <person name="Selma-Lazaro C."/>
            <person name="Carmona L."/>
            <person name="Wisniewski M."/>
            <person name="Droby S."/>
            <person name="Gonzalez-Candelas L."/>
            <person name="Gabaldon T."/>
        </authorList>
    </citation>
    <scope>NUCLEOTIDE SEQUENCE [LARGE SCALE GENOMIC DNA]</scope>
    <source>
        <strain evidence="4 5">PHI-1</strain>
    </source>
</reference>
<dbReference type="SMART" id="SM00248">
    <property type="entry name" value="ANK"/>
    <property type="match status" value="4"/>
</dbReference>
<name>A0A0A2L680_PENIT</name>
<feature type="repeat" description="ANK" evidence="3">
    <location>
        <begin position="201"/>
        <end position="230"/>
    </location>
</feature>
<dbReference type="Proteomes" id="UP000030104">
    <property type="component" value="Unassembled WGS sequence"/>
</dbReference>
<evidence type="ECO:0000256" key="2">
    <source>
        <dbReference type="ARBA" id="ARBA00023043"/>
    </source>
</evidence>
<evidence type="ECO:0000256" key="1">
    <source>
        <dbReference type="ARBA" id="ARBA00022737"/>
    </source>
</evidence>
<comment type="caution">
    <text evidence="4">The sequence shown here is derived from an EMBL/GenBank/DDBJ whole genome shotgun (WGS) entry which is preliminary data.</text>
</comment>
<dbReference type="EMBL" id="JQGA01000588">
    <property type="protein sequence ID" value="KGO74683.1"/>
    <property type="molecule type" value="Genomic_DNA"/>
</dbReference>
<protein>
    <submittedName>
        <fullName evidence="4">Uncharacterized protein</fullName>
    </submittedName>
</protein>